<dbReference type="FunFam" id="1.10.510.10:FF:001023">
    <property type="entry name" value="Os07g0541700 protein"/>
    <property type="match status" value="1"/>
</dbReference>
<proteinExistence type="inferred from homology"/>
<keyword evidence="10 17" id="KW-0067">ATP-binding</keyword>
<dbReference type="InterPro" id="IPR002902">
    <property type="entry name" value="GNK2"/>
</dbReference>
<dbReference type="Gene3D" id="3.30.430.20">
    <property type="entry name" value="Gnk2 domain, C-X8-C-X2-C motif"/>
    <property type="match status" value="2"/>
</dbReference>
<keyword evidence="6" id="KW-0732">Signal</keyword>
<evidence type="ECO:0000256" key="15">
    <source>
        <dbReference type="ARBA" id="ARBA00047899"/>
    </source>
</evidence>
<reference evidence="22" key="1">
    <citation type="submission" date="2024-07" db="EMBL/GenBank/DDBJ databases">
        <title>Two chromosome-level genome assemblies of Korean endemic species Abeliophyllum distichum and Forsythia ovata (Oleaceae).</title>
        <authorList>
            <person name="Jang H."/>
        </authorList>
    </citation>
    <scope>NUCLEOTIDE SEQUENCE [LARGE SCALE GENOMIC DNA]</scope>
</reference>
<keyword evidence="4" id="KW-0808">Transferase</keyword>
<dbReference type="Gene3D" id="3.30.200.20">
    <property type="entry name" value="Phosphorylase Kinase, domain 1"/>
    <property type="match status" value="1"/>
</dbReference>
<dbReference type="PROSITE" id="PS00107">
    <property type="entry name" value="PROTEIN_KINASE_ATP"/>
    <property type="match status" value="1"/>
</dbReference>
<keyword evidence="8 17" id="KW-0547">Nucleotide-binding</keyword>
<evidence type="ECO:0000256" key="13">
    <source>
        <dbReference type="ARBA" id="ARBA00023170"/>
    </source>
</evidence>
<dbReference type="PROSITE" id="PS50011">
    <property type="entry name" value="PROTEIN_KINASE_DOM"/>
    <property type="match status" value="1"/>
</dbReference>
<keyword evidence="13" id="KW-0675">Receptor</keyword>
<feature type="domain" description="Gnk2-homologous" evidence="20">
    <location>
        <begin position="1"/>
        <end position="95"/>
    </location>
</feature>
<evidence type="ECO:0000256" key="12">
    <source>
        <dbReference type="ARBA" id="ARBA00023136"/>
    </source>
</evidence>
<feature type="domain" description="Gnk2-homologous" evidence="20">
    <location>
        <begin position="101"/>
        <end position="211"/>
    </location>
</feature>
<feature type="domain" description="Protein kinase" evidence="19">
    <location>
        <begin position="198"/>
        <end position="458"/>
    </location>
</feature>
<comment type="subcellular location">
    <subcellularLocation>
        <location evidence="1">Membrane</location>
        <topology evidence="1">Single-pass membrane protein</topology>
    </subcellularLocation>
</comment>
<evidence type="ECO:0000256" key="8">
    <source>
        <dbReference type="ARBA" id="ARBA00022741"/>
    </source>
</evidence>
<gene>
    <name evidence="21" type="ORF">Fot_45446</name>
</gene>
<dbReference type="InterPro" id="IPR001245">
    <property type="entry name" value="Ser-Thr/Tyr_kinase_cat_dom"/>
</dbReference>
<keyword evidence="3 18" id="KW-0723">Serine/threonine-protein kinase</keyword>
<evidence type="ECO:0000256" key="11">
    <source>
        <dbReference type="ARBA" id="ARBA00022989"/>
    </source>
</evidence>
<dbReference type="GO" id="GO:0004674">
    <property type="term" value="F:protein serine/threonine kinase activity"/>
    <property type="evidence" value="ECO:0007669"/>
    <property type="project" value="UniProtKB-KW"/>
</dbReference>
<evidence type="ECO:0000256" key="9">
    <source>
        <dbReference type="ARBA" id="ARBA00022777"/>
    </source>
</evidence>
<dbReference type="SMART" id="SM00220">
    <property type="entry name" value="S_TKc"/>
    <property type="match status" value="1"/>
</dbReference>
<evidence type="ECO:0000256" key="5">
    <source>
        <dbReference type="ARBA" id="ARBA00022692"/>
    </source>
</evidence>
<comment type="catalytic activity">
    <reaction evidence="15">
        <text>L-threonyl-[protein] + ATP = O-phospho-L-threonyl-[protein] + ADP + H(+)</text>
        <dbReference type="Rhea" id="RHEA:46608"/>
        <dbReference type="Rhea" id="RHEA-COMP:11060"/>
        <dbReference type="Rhea" id="RHEA-COMP:11605"/>
        <dbReference type="ChEBI" id="CHEBI:15378"/>
        <dbReference type="ChEBI" id="CHEBI:30013"/>
        <dbReference type="ChEBI" id="CHEBI:30616"/>
        <dbReference type="ChEBI" id="CHEBI:61977"/>
        <dbReference type="ChEBI" id="CHEBI:456216"/>
        <dbReference type="EC" id="2.7.11.1"/>
    </reaction>
</comment>
<dbReference type="Pfam" id="PF01657">
    <property type="entry name" value="Stress-antifung"/>
    <property type="match status" value="1"/>
</dbReference>
<comment type="caution">
    <text evidence="21">The sequence shown here is derived from an EMBL/GenBank/DDBJ whole genome shotgun (WGS) entry which is preliminary data.</text>
</comment>
<evidence type="ECO:0000313" key="21">
    <source>
        <dbReference type="EMBL" id="KAL2484002.1"/>
    </source>
</evidence>
<evidence type="ECO:0000259" key="19">
    <source>
        <dbReference type="PROSITE" id="PS50011"/>
    </source>
</evidence>
<evidence type="ECO:0000259" key="20">
    <source>
        <dbReference type="PROSITE" id="PS51473"/>
    </source>
</evidence>
<keyword evidence="11" id="KW-1133">Transmembrane helix</keyword>
<dbReference type="PANTHER" id="PTHR27002">
    <property type="entry name" value="RECEPTOR-LIKE SERINE/THREONINE-PROTEIN KINASE SD1-8"/>
    <property type="match status" value="1"/>
</dbReference>
<dbReference type="InterPro" id="IPR017441">
    <property type="entry name" value="Protein_kinase_ATP_BS"/>
</dbReference>
<evidence type="ECO:0000256" key="4">
    <source>
        <dbReference type="ARBA" id="ARBA00022679"/>
    </source>
</evidence>
<dbReference type="PROSITE" id="PS00108">
    <property type="entry name" value="PROTEIN_KINASE_ST"/>
    <property type="match status" value="1"/>
</dbReference>
<dbReference type="CDD" id="cd23509">
    <property type="entry name" value="Gnk2-like"/>
    <property type="match status" value="2"/>
</dbReference>
<name>A0ABD1R6G1_9LAMI</name>
<keyword evidence="7" id="KW-0677">Repeat</keyword>
<sequence length="458" mass="51318">MVITQVIAPTELTYTLLSSVSSNIDSNGFYNTSIGDIPDRVYSIALCRGDVQLDTCRSCINNATRTILQLCPYQKKAILWDRSDKCMIRYSNNYIFGTLETFPQFYGWNVKNVTSKEEFNKDLKTLLDSLRSQAAYGGSLKKFAAAIGTGPDILTIYGLEQCTPDLTSDDYVQADNEISTVETLHYDFGTIRAATDNFSDANKLGQGGFGIVYKGKLPNGQKIAVKRLSMNSGQGDVEFKNEVVLVARLQHRNLVRLLGFSLQGSERLLIYEFVNNGSLDHFLFGNILFEANNIFYNKLATRIQLSDHVWIGIDATNIIGGVARGILYLHEDSRLRIIHRDLKAGNVLLDEEMNAKISDFGMARLFGQDQTQGNTSRVVGTYGYMAPEYALHGQFSSKSDVFSFGVLVLEIISGQKINSFQNGENVEDLLSCAWENWHWRNSSKCNRSRIEDLLRILA</sequence>
<evidence type="ECO:0000256" key="18">
    <source>
        <dbReference type="RuleBase" id="RU000304"/>
    </source>
</evidence>
<dbReference type="EC" id="2.7.11.1" evidence="2"/>
<dbReference type="GO" id="GO:0016020">
    <property type="term" value="C:membrane"/>
    <property type="evidence" value="ECO:0007669"/>
    <property type="project" value="UniProtKB-SubCell"/>
</dbReference>
<dbReference type="Pfam" id="PF07714">
    <property type="entry name" value="PK_Tyr_Ser-Thr"/>
    <property type="match status" value="1"/>
</dbReference>
<keyword evidence="14" id="KW-0325">Glycoprotein</keyword>
<dbReference type="AlphaFoldDB" id="A0ABD1R6G1"/>
<evidence type="ECO:0000256" key="7">
    <source>
        <dbReference type="ARBA" id="ARBA00022737"/>
    </source>
</evidence>
<evidence type="ECO:0000256" key="16">
    <source>
        <dbReference type="ARBA" id="ARBA00048679"/>
    </source>
</evidence>
<dbReference type="FunFam" id="3.30.200.20:FF:000142">
    <property type="entry name" value="Cysteine-rich receptor-like protein kinase 10"/>
    <property type="match status" value="1"/>
</dbReference>
<evidence type="ECO:0000256" key="14">
    <source>
        <dbReference type="ARBA" id="ARBA00023180"/>
    </source>
</evidence>
<keyword evidence="9" id="KW-0418">Kinase</keyword>
<protein>
    <recommendedName>
        <fullName evidence="2">non-specific serine/threonine protein kinase</fullName>
        <ecNumber evidence="2">2.7.11.1</ecNumber>
    </recommendedName>
</protein>
<evidence type="ECO:0000256" key="6">
    <source>
        <dbReference type="ARBA" id="ARBA00022729"/>
    </source>
</evidence>
<evidence type="ECO:0000256" key="2">
    <source>
        <dbReference type="ARBA" id="ARBA00012513"/>
    </source>
</evidence>
<dbReference type="PROSITE" id="PS51473">
    <property type="entry name" value="GNK2"/>
    <property type="match status" value="2"/>
</dbReference>
<feature type="binding site" evidence="17">
    <location>
        <position position="226"/>
    </location>
    <ligand>
        <name>ATP</name>
        <dbReference type="ChEBI" id="CHEBI:30616"/>
    </ligand>
</feature>
<organism evidence="21 22">
    <name type="scientific">Forsythia ovata</name>
    <dbReference type="NCBI Taxonomy" id="205694"/>
    <lineage>
        <taxon>Eukaryota</taxon>
        <taxon>Viridiplantae</taxon>
        <taxon>Streptophyta</taxon>
        <taxon>Embryophyta</taxon>
        <taxon>Tracheophyta</taxon>
        <taxon>Spermatophyta</taxon>
        <taxon>Magnoliopsida</taxon>
        <taxon>eudicotyledons</taxon>
        <taxon>Gunneridae</taxon>
        <taxon>Pentapetalae</taxon>
        <taxon>asterids</taxon>
        <taxon>lamiids</taxon>
        <taxon>Lamiales</taxon>
        <taxon>Oleaceae</taxon>
        <taxon>Forsythieae</taxon>
        <taxon>Forsythia</taxon>
    </lineage>
</organism>
<dbReference type="InterPro" id="IPR000719">
    <property type="entry name" value="Prot_kinase_dom"/>
</dbReference>
<evidence type="ECO:0000313" key="22">
    <source>
        <dbReference type="Proteomes" id="UP001604277"/>
    </source>
</evidence>
<evidence type="ECO:0000256" key="17">
    <source>
        <dbReference type="PROSITE-ProRule" id="PRU10141"/>
    </source>
</evidence>
<dbReference type="Gene3D" id="1.10.510.10">
    <property type="entry name" value="Transferase(Phosphotransferase) domain 1"/>
    <property type="match status" value="1"/>
</dbReference>
<comment type="catalytic activity">
    <reaction evidence="16">
        <text>L-seryl-[protein] + ATP = O-phospho-L-seryl-[protein] + ADP + H(+)</text>
        <dbReference type="Rhea" id="RHEA:17989"/>
        <dbReference type="Rhea" id="RHEA-COMP:9863"/>
        <dbReference type="Rhea" id="RHEA-COMP:11604"/>
        <dbReference type="ChEBI" id="CHEBI:15378"/>
        <dbReference type="ChEBI" id="CHEBI:29999"/>
        <dbReference type="ChEBI" id="CHEBI:30616"/>
        <dbReference type="ChEBI" id="CHEBI:83421"/>
        <dbReference type="ChEBI" id="CHEBI:456216"/>
        <dbReference type="EC" id="2.7.11.1"/>
    </reaction>
</comment>
<dbReference type="PANTHER" id="PTHR27002:SF181">
    <property type="entry name" value="RECEPTOR-LIKE SERINE_THREONINE-PROTEIN KINASE"/>
    <property type="match status" value="1"/>
</dbReference>
<dbReference type="InterPro" id="IPR038408">
    <property type="entry name" value="GNK2_sf"/>
</dbReference>
<keyword evidence="22" id="KW-1185">Reference proteome</keyword>
<accession>A0ABD1R6G1</accession>
<evidence type="ECO:0000256" key="10">
    <source>
        <dbReference type="ARBA" id="ARBA00022840"/>
    </source>
</evidence>
<comment type="similarity">
    <text evidence="18">Belongs to the protein kinase superfamily.</text>
</comment>
<dbReference type="GO" id="GO:0005524">
    <property type="term" value="F:ATP binding"/>
    <property type="evidence" value="ECO:0007669"/>
    <property type="project" value="UniProtKB-UniRule"/>
</dbReference>
<dbReference type="EMBL" id="JBFOLJ010000013">
    <property type="protein sequence ID" value="KAL2484002.1"/>
    <property type="molecule type" value="Genomic_DNA"/>
</dbReference>
<keyword evidence="5" id="KW-0812">Transmembrane</keyword>
<dbReference type="SUPFAM" id="SSF56112">
    <property type="entry name" value="Protein kinase-like (PK-like)"/>
    <property type="match status" value="1"/>
</dbReference>
<dbReference type="InterPro" id="IPR011009">
    <property type="entry name" value="Kinase-like_dom_sf"/>
</dbReference>
<dbReference type="InterPro" id="IPR008271">
    <property type="entry name" value="Ser/Thr_kinase_AS"/>
</dbReference>
<keyword evidence="12" id="KW-0472">Membrane</keyword>
<evidence type="ECO:0000256" key="1">
    <source>
        <dbReference type="ARBA" id="ARBA00004167"/>
    </source>
</evidence>
<dbReference type="Proteomes" id="UP001604277">
    <property type="component" value="Unassembled WGS sequence"/>
</dbReference>
<evidence type="ECO:0000256" key="3">
    <source>
        <dbReference type="ARBA" id="ARBA00022527"/>
    </source>
</evidence>